<feature type="region of interest" description="Disordered" evidence="1">
    <location>
        <begin position="1"/>
        <end position="31"/>
    </location>
</feature>
<keyword evidence="3" id="KW-1185">Reference proteome</keyword>
<evidence type="ECO:0000313" key="2">
    <source>
        <dbReference type="EMBL" id="QTD48723.1"/>
    </source>
</evidence>
<feature type="region of interest" description="Disordered" evidence="1">
    <location>
        <begin position="45"/>
        <end position="77"/>
    </location>
</feature>
<feature type="compositionally biased region" description="Polar residues" evidence="1">
    <location>
        <begin position="11"/>
        <end position="28"/>
    </location>
</feature>
<evidence type="ECO:0000313" key="3">
    <source>
        <dbReference type="Proteomes" id="UP000663929"/>
    </source>
</evidence>
<dbReference type="KEGG" id="scor:J3U87_24345"/>
<dbReference type="AlphaFoldDB" id="A0A8A4TGF4"/>
<dbReference type="RefSeq" id="WP_237378375.1">
    <property type="nucleotide sequence ID" value="NZ_CP071793.1"/>
</dbReference>
<feature type="compositionally biased region" description="Polar residues" evidence="1">
    <location>
        <begin position="45"/>
        <end position="62"/>
    </location>
</feature>
<evidence type="ECO:0000256" key="1">
    <source>
        <dbReference type="SAM" id="MobiDB-lite"/>
    </source>
</evidence>
<protein>
    <submittedName>
        <fullName evidence="2">Uncharacterized protein</fullName>
    </submittedName>
</protein>
<dbReference type="Proteomes" id="UP000663929">
    <property type="component" value="Chromosome"/>
</dbReference>
<organism evidence="2 3">
    <name type="scientific">Sulfidibacter corallicola</name>
    <dbReference type="NCBI Taxonomy" id="2818388"/>
    <lineage>
        <taxon>Bacteria</taxon>
        <taxon>Pseudomonadati</taxon>
        <taxon>Acidobacteriota</taxon>
        <taxon>Holophagae</taxon>
        <taxon>Acanthopleuribacterales</taxon>
        <taxon>Acanthopleuribacteraceae</taxon>
        <taxon>Sulfidibacter</taxon>
    </lineage>
</organism>
<proteinExistence type="predicted"/>
<dbReference type="EMBL" id="CP071793">
    <property type="protein sequence ID" value="QTD48723.1"/>
    <property type="molecule type" value="Genomic_DNA"/>
</dbReference>
<sequence length="77" mass="8062">MLDPVDLSLTPLASQATPVAVTPSQEPQPDTALFSEDDQVELSAGQESPTFATYTDTGNLESSIPPVNDLPDDDNGS</sequence>
<reference evidence="2" key="1">
    <citation type="submission" date="2021-03" db="EMBL/GenBank/DDBJ databases">
        <title>Acanthopleuribacteraceae sp. M133.</title>
        <authorList>
            <person name="Wang G."/>
        </authorList>
    </citation>
    <scope>NUCLEOTIDE SEQUENCE</scope>
    <source>
        <strain evidence="2">M133</strain>
    </source>
</reference>
<accession>A0A8A4TGF4</accession>
<gene>
    <name evidence="2" type="ORF">J3U87_24345</name>
</gene>
<name>A0A8A4TGF4_SULCO</name>